<proteinExistence type="predicted"/>
<feature type="coiled-coil region" evidence="1">
    <location>
        <begin position="3"/>
        <end position="53"/>
    </location>
</feature>
<dbReference type="Proteomes" id="UP001179842">
    <property type="component" value="Chromosome"/>
</dbReference>
<keyword evidence="3" id="KW-1185">Reference proteome</keyword>
<dbReference type="Pfam" id="PF13651">
    <property type="entry name" value="EcoRI_methylase"/>
    <property type="match status" value="1"/>
</dbReference>
<evidence type="ECO:0000313" key="3">
    <source>
        <dbReference type="Proteomes" id="UP001179842"/>
    </source>
</evidence>
<dbReference type="GO" id="GO:0032259">
    <property type="term" value="P:methylation"/>
    <property type="evidence" value="ECO:0007669"/>
    <property type="project" value="UniProtKB-KW"/>
</dbReference>
<dbReference type="InterPro" id="IPR002052">
    <property type="entry name" value="DNA_methylase_N6_adenine_CS"/>
</dbReference>
<reference evidence="2" key="1">
    <citation type="submission" date="2023-04" db="EMBL/GenBank/DDBJ databases">
        <title>Completed genome of Mycoplasma lagogenitalium type strain 12MS.</title>
        <authorList>
            <person name="Spergser J."/>
        </authorList>
    </citation>
    <scope>NUCLEOTIDE SEQUENCE</scope>
    <source>
        <strain evidence="2">12MS</strain>
    </source>
</reference>
<dbReference type="GO" id="GO:0008168">
    <property type="term" value="F:methyltransferase activity"/>
    <property type="evidence" value="ECO:0007669"/>
    <property type="project" value="UniProtKB-KW"/>
</dbReference>
<name>A0ABY8LT91_9BACT</name>
<evidence type="ECO:0000313" key="2">
    <source>
        <dbReference type="EMBL" id="WGI36469.1"/>
    </source>
</evidence>
<organism evidence="2 3">
    <name type="scientific">Mesomycoplasma lagogenitalium</name>
    <dbReference type="NCBI Taxonomy" id="171286"/>
    <lineage>
        <taxon>Bacteria</taxon>
        <taxon>Bacillati</taxon>
        <taxon>Mycoplasmatota</taxon>
        <taxon>Mycoplasmoidales</taxon>
        <taxon>Metamycoplasmataceae</taxon>
        <taxon>Mesomycoplasma</taxon>
    </lineage>
</organism>
<evidence type="ECO:0000256" key="1">
    <source>
        <dbReference type="SAM" id="Coils"/>
    </source>
</evidence>
<accession>A0ABY8LT91</accession>
<dbReference type="RefSeq" id="WP_280101770.1">
    <property type="nucleotide sequence ID" value="NZ_CP122979.1"/>
</dbReference>
<dbReference type="EMBL" id="CP122979">
    <property type="protein sequence ID" value="WGI36469.1"/>
    <property type="molecule type" value="Genomic_DNA"/>
</dbReference>
<keyword evidence="2" id="KW-0808">Transferase</keyword>
<dbReference type="InterPro" id="IPR025247">
    <property type="entry name" value="EcoRI-like_methylase"/>
</dbReference>
<keyword evidence="2" id="KW-0489">Methyltransferase</keyword>
<keyword evidence="1" id="KW-0175">Coiled coil</keyword>
<protein>
    <submittedName>
        <fullName evidence="2">Adenine-specific methyltransferase EcoRI family protein</fullName>
    </submittedName>
</protein>
<dbReference type="PROSITE" id="PS00092">
    <property type="entry name" value="N6_MTASE"/>
    <property type="match status" value="1"/>
</dbReference>
<gene>
    <name evidence="2" type="ORF">QEG99_03320</name>
</gene>
<sequence length="332" mass="39735">MAFKTLEEAKKALFQEEERARTENLIDAIKNKNDEFYTTYEEIEREIAFYEQDLVNKTIFLPCDDVFLLKDYFTNPDDIPSQFWVYFHKNFKKLKLKKIVATSKNFNNEQAIVYEYDGNGDDSNVFDFTYYKLNNDGDFRHLDNFPLFINSDIVITNPPFSIKTDFLNVLRATKSKFLFIGHMVTIGSNQYFKLFKQKKLFFGFNYVREFFSFKAFKAEKVWNKGVNCFWFTNIEKDLKWYNYLTLKKEREKRYWNYVDNYPNLINIEKIIVLKEVQQFHNGLFAVPVTACVVLDTDNEWEVIGKDEDGFFPVLYVNNKQLFKRIIIKKKGT</sequence>